<organism evidence="3 4">
    <name type="scientific">Aeoliella mucimassa</name>
    <dbReference type="NCBI Taxonomy" id="2527972"/>
    <lineage>
        <taxon>Bacteria</taxon>
        <taxon>Pseudomonadati</taxon>
        <taxon>Planctomycetota</taxon>
        <taxon>Planctomycetia</taxon>
        <taxon>Pirellulales</taxon>
        <taxon>Lacipirellulaceae</taxon>
        <taxon>Aeoliella</taxon>
    </lineage>
</organism>
<reference evidence="3 4" key="1">
    <citation type="submission" date="2019-02" db="EMBL/GenBank/DDBJ databases">
        <title>Deep-cultivation of Planctomycetes and their phenomic and genomic characterization uncovers novel biology.</title>
        <authorList>
            <person name="Wiegand S."/>
            <person name="Jogler M."/>
            <person name="Boedeker C."/>
            <person name="Pinto D."/>
            <person name="Vollmers J."/>
            <person name="Rivas-Marin E."/>
            <person name="Kohn T."/>
            <person name="Peeters S.H."/>
            <person name="Heuer A."/>
            <person name="Rast P."/>
            <person name="Oberbeckmann S."/>
            <person name="Bunk B."/>
            <person name="Jeske O."/>
            <person name="Meyerdierks A."/>
            <person name="Storesund J.E."/>
            <person name="Kallscheuer N."/>
            <person name="Luecker S."/>
            <person name="Lage O.M."/>
            <person name="Pohl T."/>
            <person name="Merkel B.J."/>
            <person name="Hornburger P."/>
            <person name="Mueller R.-W."/>
            <person name="Bruemmer F."/>
            <person name="Labrenz M."/>
            <person name="Spormann A.M."/>
            <person name="Op den Camp H."/>
            <person name="Overmann J."/>
            <person name="Amann R."/>
            <person name="Jetten M.S.M."/>
            <person name="Mascher T."/>
            <person name="Medema M.H."/>
            <person name="Devos D.P."/>
            <person name="Kaster A.-K."/>
            <person name="Ovreas L."/>
            <person name="Rohde M."/>
            <person name="Galperin M.Y."/>
            <person name="Jogler C."/>
        </authorList>
    </citation>
    <scope>NUCLEOTIDE SEQUENCE [LARGE SCALE GENOMIC DNA]</scope>
    <source>
        <strain evidence="3 4">Pan181</strain>
    </source>
</reference>
<dbReference type="OrthoDB" id="10013915at2"/>
<gene>
    <name evidence="3" type="ORF">Pan181_01900</name>
</gene>
<evidence type="ECO:0000313" key="3">
    <source>
        <dbReference type="EMBL" id="QDU54010.1"/>
    </source>
</evidence>
<dbReference type="AlphaFoldDB" id="A0A518AH02"/>
<dbReference type="Proteomes" id="UP000315750">
    <property type="component" value="Chromosome"/>
</dbReference>
<dbReference type="RefSeq" id="WP_145245043.1">
    <property type="nucleotide sequence ID" value="NZ_CP036278.1"/>
</dbReference>
<feature type="region of interest" description="Disordered" evidence="1">
    <location>
        <begin position="1"/>
        <end position="28"/>
    </location>
</feature>
<keyword evidence="4" id="KW-1185">Reference proteome</keyword>
<dbReference type="KEGG" id="amuc:Pan181_01900"/>
<evidence type="ECO:0000313" key="4">
    <source>
        <dbReference type="Proteomes" id="UP000315750"/>
    </source>
</evidence>
<evidence type="ECO:0000256" key="1">
    <source>
        <dbReference type="SAM" id="MobiDB-lite"/>
    </source>
</evidence>
<keyword evidence="2" id="KW-0472">Membrane</keyword>
<keyword evidence="2" id="KW-1133">Transmembrane helix</keyword>
<feature type="compositionally biased region" description="Polar residues" evidence="1">
    <location>
        <begin position="7"/>
        <end position="23"/>
    </location>
</feature>
<sequence length="135" mass="15327">MREPKEQSGNATDNPYQSPQIAQQGGPGRRRLMLSWSPGFLPFVFTMVHTAAIGWYALYGNSSTALASDSGLERWTLWCWIDFPIGTLALFEEWVIESDSATFTWLLMLGGAQWALWGWIVQQLLQVMVRETRTP</sequence>
<keyword evidence="2" id="KW-0812">Transmembrane</keyword>
<feature type="transmembrane region" description="Helical" evidence="2">
    <location>
        <begin position="103"/>
        <end position="121"/>
    </location>
</feature>
<proteinExistence type="predicted"/>
<name>A0A518AH02_9BACT</name>
<protein>
    <submittedName>
        <fullName evidence="3">Uncharacterized protein</fullName>
    </submittedName>
</protein>
<feature type="transmembrane region" description="Helical" evidence="2">
    <location>
        <begin position="39"/>
        <end position="58"/>
    </location>
</feature>
<accession>A0A518AH02</accession>
<evidence type="ECO:0000256" key="2">
    <source>
        <dbReference type="SAM" id="Phobius"/>
    </source>
</evidence>
<dbReference type="EMBL" id="CP036278">
    <property type="protein sequence ID" value="QDU54010.1"/>
    <property type="molecule type" value="Genomic_DNA"/>
</dbReference>